<accession>A0AA40KPP5</accession>
<gene>
    <name evidence="1" type="ORF">K0M31_003595</name>
</gene>
<organism evidence="1 2">
    <name type="scientific">Melipona bicolor</name>
    <dbReference type="NCBI Taxonomy" id="60889"/>
    <lineage>
        <taxon>Eukaryota</taxon>
        <taxon>Metazoa</taxon>
        <taxon>Ecdysozoa</taxon>
        <taxon>Arthropoda</taxon>
        <taxon>Hexapoda</taxon>
        <taxon>Insecta</taxon>
        <taxon>Pterygota</taxon>
        <taxon>Neoptera</taxon>
        <taxon>Endopterygota</taxon>
        <taxon>Hymenoptera</taxon>
        <taxon>Apocrita</taxon>
        <taxon>Aculeata</taxon>
        <taxon>Apoidea</taxon>
        <taxon>Anthophila</taxon>
        <taxon>Apidae</taxon>
        <taxon>Melipona</taxon>
    </lineage>
</organism>
<dbReference type="AlphaFoldDB" id="A0AA40KPP5"/>
<comment type="caution">
    <text evidence="1">The sequence shown here is derived from an EMBL/GenBank/DDBJ whole genome shotgun (WGS) entry which is preliminary data.</text>
</comment>
<dbReference type="EMBL" id="JAHYIQ010000011">
    <property type="protein sequence ID" value="KAK1128110.1"/>
    <property type="molecule type" value="Genomic_DNA"/>
</dbReference>
<protein>
    <submittedName>
        <fullName evidence="1">Uncharacterized protein</fullName>
    </submittedName>
</protein>
<dbReference type="Proteomes" id="UP001177670">
    <property type="component" value="Unassembled WGS sequence"/>
</dbReference>
<evidence type="ECO:0000313" key="2">
    <source>
        <dbReference type="Proteomes" id="UP001177670"/>
    </source>
</evidence>
<proteinExistence type="predicted"/>
<keyword evidence="2" id="KW-1185">Reference proteome</keyword>
<reference evidence="1" key="1">
    <citation type="submission" date="2021-10" db="EMBL/GenBank/DDBJ databases">
        <title>Melipona bicolor Genome sequencing and assembly.</title>
        <authorList>
            <person name="Araujo N.S."/>
            <person name="Arias M.C."/>
        </authorList>
    </citation>
    <scope>NUCLEOTIDE SEQUENCE</scope>
    <source>
        <strain evidence="1">USP_2M_L1-L4_2017</strain>
        <tissue evidence="1">Whole body</tissue>
    </source>
</reference>
<name>A0AA40KPP5_9HYME</name>
<sequence>MIIQRQKQQKQVQEEKGRKLLYSFSSCRVKAPHRADIPRNVNTKTIQSPGHIFISFVRAGLKNARLDY</sequence>
<evidence type="ECO:0000313" key="1">
    <source>
        <dbReference type="EMBL" id="KAK1128110.1"/>
    </source>
</evidence>